<evidence type="ECO:0000256" key="7">
    <source>
        <dbReference type="PIRSR" id="PIRSR602401-1"/>
    </source>
</evidence>
<feature type="non-terminal residue" evidence="9">
    <location>
        <position position="532"/>
    </location>
</feature>
<keyword evidence="4" id="KW-0560">Oxidoreductase</keyword>
<keyword evidence="8" id="KW-0812">Transmembrane</keyword>
<proteinExistence type="inferred from homology"/>
<dbReference type="Gene3D" id="1.10.630.10">
    <property type="entry name" value="Cytochrome P450"/>
    <property type="match status" value="1"/>
</dbReference>
<dbReference type="PRINTS" id="PR00463">
    <property type="entry name" value="EP450I"/>
</dbReference>
<keyword evidence="3 7" id="KW-0479">Metal-binding</keyword>
<feature type="transmembrane region" description="Helical" evidence="8">
    <location>
        <begin position="6"/>
        <end position="25"/>
    </location>
</feature>
<keyword evidence="10" id="KW-1185">Reference proteome</keyword>
<comment type="similarity">
    <text evidence="1">Belongs to the cytochrome P450 family.</text>
</comment>
<dbReference type="InterPro" id="IPR036396">
    <property type="entry name" value="Cyt_P450_sf"/>
</dbReference>
<dbReference type="InterPro" id="IPR050196">
    <property type="entry name" value="Cytochrome_P450_Monoox"/>
</dbReference>
<dbReference type="Pfam" id="PF00067">
    <property type="entry name" value="p450"/>
    <property type="match status" value="1"/>
</dbReference>
<dbReference type="GO" id="GO:0005506">
    <property type="term" value="F:iron ion binding"/>
    <property type="evidence" value="ECO:0007669"/>
    <property type="project" value="InterPro"/>
</dbReference>
<evidence type="ECO:0000256" key="8">
    <source>
        <dbReference type="SAM" id="Phobius"/>
    </source>
</evidence>
<evidence type="ECO:0000256" key="1">
    <source>
        <dbReference type="ARBA" id="ARBA00010617"/>
    </source>
</evidence>
<dbReference type="EMBL" id="ML976617">
    <property type="protein sequence ID" value="KAF1842779.1"/>
    <property type="molecule type" value="Genomic_DNA"/>
</dbReference>
<comment type="caution">
    <text evidence="9">The sequence shown here is derived from an EMBL/GenBank/DDBJ whole genome shotgun (WGS) entry which is preliminary data.</text>
</comment>
<dbReference type="InterPro" id="IPR001128">
    <property type="entry name" value="Cyt_P450"/>
</dbReference>
<dbReference type="GeneID" id="63847528"/>
<dbReference type="PANTHER" id="PTHR24291:SF50">
    <property type="entry name" value="BIFUNCTIONAL ALBAFLAVENONE MONOOXYGENASE_TERPENE SYNTHASE"/>
    <property type="match status" value="1"/>
</dbReference>
<evidence type="ECO:0000256" key="4">
    <source>
        <dbReference type="ARBA" id="ARBA00023002"/>
    </source>
</evidence>
<dbReference type="RefSeq" id="XP_040785342.1">
    <property type="nucleotide sequence ID" value="XM_040930276.1"/>
</dbReference>
<evidence type="ECO:0000256" key="3">
    <source>
        <dbReference type="ARBA" id="ARBA00022723"/>
    </source>
</evidence>
<keyword evidence="8" id="KW-0472">Membrane</keyword>
<evidence type="ECO:0000313" key="9">
    <source>
        <dbReference type="EMBL" id="KAF1842779.1"/>
    </source>
</evidence>
<dbReference type="GO" id="GO:0020037">
    <property type="term" value="F:heme binding"/>
    <property type="evidence" value="ECO:0007669"/>
    <property type="project" value="InterPro"/>
</dbReference>
<evidence type="ECO:0000256" key="2">
    <source>
        <dbReference type="ARBA" id="ARBA00022617"/>
    </source>
</evidence>
<keyword evidence="8" id="KW-1133">Transmembrane helix</keyword>
<keyword evidence="6" id="KW-0503">Monooxygenase</keyword>
<dbReference type="InterPro" id="IPR002401">
    <property type="entry name" value="Cyt_P450_E_grp-I"/>
</dbReference>
<protein>
    <submittedName>
        <fullName evidence="9">Cytochrome P450</fullName>
    </submittedName>
</protein>
<dbReference type="Proteomes" id="UP000800039">
    <property type="component" value="Unassembled WGS sequence"/>
</dbReference>
<sequence>MAVHDLPLAMIFFTGIVAVLAYGLFKLINERRFYKDLPKPPHSFFWGHLKILEDAFKMLPKDAHYQAAVMTIARKYDMPEVFYLDLWPAAPGQVVVTNPDVALHMTAIRNHPKHEAEKWFVDPLIGTGNIVSTNGARWKYLHKMLSPAFSITHISNMRSMVAAEVMKFRSILQRKSESGDTFRLEDITQHLTFDVITTATFGHSLDAQTKGNIALQHFEDMCRAFMQTRKSFNLVRNFFLDRKRNAARKKLDEVIAVLIKERFEKILQDKVDLTEKRGLGVMDLILRDHLENSSQTGRQELDPEFLENAITQVKTLLIGGTSTTSDTVCFGVMLLSVHPEVVQKMREEHDRIFAKGIEATYELLKSNPHKLNELEYTNNVIKEVLRLYPIGNTARAGLDTIPFEGRDYPTKGLMVNPVQFVMHMNPKIFPNPTKFDPDRFTRDDFPRHAWRPFEKGPRACLGQPLAMDELRITLLLTVRDFDFTCADLKPNKTPRVEWTDLDLTFGDRAFQEMVFEARPRDGMPLTVRKSRW</sequence>
<dbReference type="PANTHER" id="PTHR24291">
    <property type="entry name" value="CYTOCHROME P450 FAMILY 4"/>
    <property type="match status" value="1"/>
</dbReference>
<dbReference type="OrthoDB" id="10029320at2759"/>
<reference evidence="9" key="1">
    <citation type="submission" date="2020-01" db="EMBL/GenBank/DDBJ databases">
        <authorList>
            <consortium name="DOE Joint Genome Institute"/>
            <person name="Haridas S."/>
            <person name="Albert R."/>
            <person name="Binder M."/>
            <person name="Bloem J."/>
            <person name="Labutti K."/>
            <person name="Salamov A."/>
            <person name="Andreopoulos B."/>
            <person name="Baker S.E."/>
            <person name="Barry K."/>
            <person name="Bills G."/>
            <person name="Bluhm B.H."/>
            <person name="Cannon C."/>
            <person name="Castanera R."/>
            <person name="Culley D.E."/>
            <person name="Daum C."/>
            <person name="Ezra D."/>
            <person name="Gonzalez J.B."/>
            <person name="Henrissat B."/>
            <person name="Kuo A."/>
            <person name="Liang C."/>
            <person name="Lipzen A."/>
            <person name="Lutzoni F."/>
            <person name="Magnuson J."/>
            <person name="Mondo S."/>
            <person name="Nolan M."/>
            <person name="Ohm R."/>
            <person name="Pangilinan J."/>
            <person name="Park H.-J."/>
            <person name="Ramirez L."/>
            <person name="Alfaro M."/>
            <person name="Sun H."/>
            <person name="Tritt A."/>
            <person name="Yoshinaga Y."/>
            <person name="Zwiers L.-H."/>
            <person name="Turgeon B.G."/>
            <person name="Goodwin S.B."/>
            <person name="Spatafora J.W."/>
            <person name="Crous P.W."/>
            <person name="Grigoriev I.V."/>
        </authorList>
    </citation>
    <scope>NUCLEOTIDE SEQUENCE</scope>
    <source>
        <strain evidence="9">CBS 394.84</strain>
    </source>
</reference>
<accession>A0A9P4L5Z5</accession>
<dbReference type="GO" id="GO:0016705">
    <property type="term" value="F:oxidoreductase activity, acting on paired donors, with incorporation or reduction of molecular oxygen"/>
    <property type="evidence" value="ECO:0007669"/>
    <property type="project" value="InterPro"/>
</dbReference>
<gene>
    <name evidence="9" type="ORF">K460DRAFT_314382</name>
</gene>
<keyword evidence="2 7" id="KW-0349">Heme</keyword>
<evidence type="ECO:0000256" key="5">
    <source>
        <dbReference type="ARBA" id="ARBA00023004"/>
    </source>
</evidence>
<evidence type="ECO:0000313" key="10">
    <source>
        <dbReference type="Proteomes" id="UP000800039"/>
    </source>
</evidence>
<feature type="binding site" description="axial binding residue" evidence="7">
    <location>
        <position position="460"/>
    </location>
    <ligand>
        <name>heme</name>
        <dbReference type="ChEBI" id="CHEBI:30413"/>
    </ligand>
    <ligandPart>
        <name>Fe</name>
        <dbReference type="ChEBI" id="CHEBI:18248"/>
    </ligandPart>
</feature>
<evidence type="ECO:0000256" key="6">
    <source>
        <dbReference type="ARBA" id="ARBA00023033"/>
    </source>
</evidence>
<organism evidence="9 10">
    <name type="scientific">Cucurbitaria berberidis CBS 394.84</name>
    <dbReference type="NCBI Taxonomy" id="1168544"/>
    <lineage>
        <taxon>Eukaryota</taxon>
        <taxon>Fungi</taxon>
        <taxon>Dikarya</taxon>
        <taxon>Ascomycota</taxon>
        <taxon>Pezizomycotina</taxon>
        <taxon>Dothideomycetes</taxon>
        <taxon>Pleosporomycetidae</taxon>
        <taxon>Pleosporales</taxon>
        <taxon>Pleosporineae</taxon>
        <taxon>Cucurbitariaceae</taxon>
        <taxon>Cucurbitaria</taxon>
    </lineage>
</organism>
<dbReference type="PRINTS" id="PR00385">
    <property type="entry name" value="P450"/>
</dbReference>
<dbReference type="CDD" id="cd11051">
    <property type="entry name" value="CYP59-like"/>
    <property type="match status" value="1"/>
</dbReference>
<dbReference type="AlphaFoldDB" id="A0A9P4L5Z5"/>
<dbReference type="GO" id="GO:0004497">
    <property type="term" value="F:monooxygenase activity"/>
    <property type="evidence" value="ECO:0007669"/>
    <property type="project" value="UniProtKB-KW"/>
</dbReference>
<dbReference type="SUPFAM" id="SSF48264">
    <property type="entry name" value="Cytochrome P450"/>
    <property type="match status" value="1"/>
</dbReference>
<comment type="cofactor">
    <cofactor evidence="7">
        <name>heme</name>
        <dbReference type="ChEBI" id="CHEBI:30413"/>
    </cofactor>
</comment>
<name>A0A9P4L5Z5_9PLEO</name>
<keyword evidence="5 7" id="KW-0408">Iron</keyword>